<accession>A0AAV4VX79</accession>
<evidence type="ECO:0000313" key="2">
    <source>
        <dbReference type="Proteomes" id="UP001054945"/>
    </source>
</evidence>
<name>A0AAV4VX79_CAEEX</name>
<protein>
    <submittedName>
        <fullName evidence="1">Uncharacterized protein</fullName>
    </submittedName>
</protein>
<reference evidence="1 2" key="1">
    <citation type="submission" date="2021-06" db="EMBL/GenBank/DDBJ databases">
        <title>Caerostris extrusa draft genome.</title>
        <authorList>
            <person name="Kono N."/>
            <person name="Arakawa K."/>
        </authorList>
    </citation>
    <scope>NUCLEOTIDE SEQUENCE [LARGE SCALE GENOMIC DNA]</scope>
</reference>
<keyword evidence="2" id="KW-1185">Reference proteome</keyword>
<dbReference type="AlphaFoldDB" id="A0AAV4VX79"/>
<dbReference type="Proteomes" id="UP001054945">
    <property type="component" value="Unassembled WGS sequence"/>
</dbReference>
<gene>
    <name evidence="1" type="ORF">CEXT_301851</name>
</gene>
<comment type="caution">
    <text evidence="1">The sequence shown here is derived from an EMBL/GenBank/DDBJ whole genome shotgun (WGS) entry which is preliminary data.</text>
</comment>
<sequence length="89" mass="10456">MYISSRGIRTDLSVSPSIRRKTGFSGQCEYKIKFSKNSRIKATLLFYHNAIFENPRSHLLDQESVTIPITFRRFTAFFFLRLKLARTSF</sequence>
<organism evidence="1 2">
    <name type="scientific">Caerostris extrusa</name>
    <name type="common">Bark spider</name>
    <name type="synonym">Caerostris bankana</name>
    <dbReference type="NCBI Taxonomy" id="172846"/>
    <lineage>
        <taxon>Eukaryota</taxon>
        <taxon>Metazoa</taxon>
        <taxon>Ecdysozoa</taxon>
        <taxon>Arthropoda</taxon>
        <taxon>Chelicerata</taxon>
        <taxon>Arachnida</taxon>
        <taxon>Araneae</taxon>
        <taxon>Araneomorphae</taxon>
        <taxon>Entelegynae</taxon>
        <taxon>Araneoidea</taxon>
        <taxon>Araneidae</taxon>
        <taxon>Caerostris</taxon>
    </lineage>
</organism>
<evidence type="ECO:0000313" key="1">
    <source>
        <dbReference type="EMBL" id="GIY74480.1"/>
    </source>
</evidence>
<proteinExistence type="predicted"/>
<dbReference type="EMBL" id="BPLR01015223">
    <property type="protein sequence ID" value="GIY74480.1"/>
    <property type="molecule type" value="Genomic_DNA"/>
</dbReference>